<dbReference type="AlphaFoldDB" id="A0AAE3KG22"/>
<dbReference type="RefSeq" id="WP_253769436.1">
    <property type="nucleotide sequence ID" value="NZ_JAMTCK010000004.1"/>
</dbReference>
<dbReference type="PANTHER" id="PTHR43861:SF1">
    <property type="entry name" value="TRANS-ACONITATE 2-METHYLTRANSFERASE"/>
    <property type="match status" value="1"/>
</dbReference>
<accession>A0AAE3KG22</accession>
<proteinExistence type="predicted"/>
<gene>
    <name evidence="4" type="ORF">LX83_001868</name>
</gene>
<dbReference type="Gene3D" id="3.40.50.150">
    <property type="entry name" value="Vaccinia Virus protein VP39"/>
    <property type="match status" value="1"/>
</dbReference>
<dbReference type="CDD" id="cd02440">
    <property type="entry name" value="AdoMet_MTases"/>
    <property type="match status" value="1"/>
</dbReference>
<evidence type="ECO:0000313" key="4">
    <source>
        <dbReference type="EMBL" id="MCP2165019.1"/>
    </source>
</evidence>
<dbReference type="GO" id="GO:0008168">
    <property type="term" value="F:methyltransferase activity"/>
    <property type="evidence" value="ECO:0007669"/>
    <property type="project" value="UniProtKB-KW"/>
</dbReference>
<keyword evidence="5" id="KW-1185">Reference proteome</keyword>
<name>A0AAE3KG22_9PSEU</name>
<protein>
    <submittedName>
        <fullName evidence="4">Methyltransferase domain-containing protein</fullName>
    </submittedName>
</protein>
<sequence length="215" mass="22980">MSATPSDIVEAGYDRIAARYLAWSEQVEGDPRLRFLHDLLARLPAHPAVLDLGCGAGLPCLALLAARGEAVGVDLSGDQLALARQRVPTARLVKGDMTAVEFPPASFDAVTAFYSIGHVPRDEHGALFQRVASWLRPGGHFLAALPSGDGHGTVDDWLGAPMFFSGHDPRTSRRLLAEAGLDVLVDEIVTMREPEGPASFQWVLAARPGSAYGVF</sequence>
<dbReference type="InterPro" id="IPR029063">
    <property type="entry name" value="SAM-dependent_MTases_sf"/>
</dbReference>
<dbReference type="Proteomes" id="UP001206128">
    <property type="component" value="Unassembled WGS sequence"/>
</dbReference>
<comment type="caution">
    <text evidence="4">The sequence shown here is derived from an EMBL/GenBank/DDBJ whole genome shotgun (WGS) entry which is preliminary data.</text>
</comment>
<evidence type="ECO:0000259" key="3">
    <source>
        <dbReference type="Pfam" id="PF13649"/>
    </source>
</evidence>
<feature type="domain" description="Methyltransferase" evidence="3">
    <location>
        <begin position="49"/>
        <end position="139"/>
    </location>
</feature>
<dbReference type="Pfam" id="PF13649">
    <property type="entry name" value="Methyltransf_25"/>
    <property type="match status" value="1"/>
</dbReference>
<reference evidence="4" key="1">
    <citation type="submission" date="2022-06" db="EMBL/GenBank/DDBJ databases">
        <title>Genomic Encyclopedia of Archaeal and Bacterial Type Strains, Phase II (KMG-II): from individual species to whole genera.</title>
        <authorList>
            <person name="Goeker M."/>
        </authorList>
    </citation>
    <scope>NUCLEOTIDE SEQUENCE</scope>
    <source>
        <strain evidence="4">DSM 43935</strain>
    </source>
</reference>
<keyword evidence="2" id="KW-0808">Transferase</keyword>
<dbReference type="GO" id="GO:0032259">
    <property type="term" value="P:methylation"/>
    <property type="evidence" value="ECO:0007669"/>
    <property type="project" value="UniProtKB-KW"/>
</dbReference>
<dbReference type="EMBL" id="JAMTCK010000004">
    <property type="protein sequence ID" value="MCP2165019.1"/>
    <property type="molecule type" value="Genomic_DNA"/>
</dbReference>
<evidence type="ECO:0000256" key="2">
    <source>
        <dbReference type="ARBA" id="ARBA00022679"/>
    </source>
</evidence>
<evidence type="ECO:0000256" key="1">
    <source>
        <dbReference type="ARBA" id="ARBA00022603"/>
    </source>
</evidence>
<keyword evidence="1 4" id="KW-0489">Methyltransferase</keyword>
<organism evidence="4 5">
    <name type="scientific">Goodfellowiella coeruleoviolacea</name>
    <dbReference type="NCBI Taxonomy" id="334858"/>
    <lineage>
        <taxon>Bacteria</taxon>
        <taxon>Bacillati</taxon>
        <taxon>Actinomycetota</taxon>
        <taxon>Actinomycetes</taxon>
        <taxon>Pseudonocardiales</taxon>
        <taxon>Pseudonocardiaceae</taxon>
        <taxon>Goodfellowiella</taxon>
    </lineage>
</organism>
<dbReference type="SUPFAM" id="SSF53335">
    <property type="entry name" value="S-adenosyl-L-methionine-dependent methyltransferases"/>
    <property type="match status" value="1"/>
</dbReference>
<dbReference type="InterPro" id="IPR041698">
    <property type="entry name" value="Methyltransf_25"/>
</dbReference>
<evidence type="ECO:0000313" key="5">
    <source>
        <dbReference type="Proteomes" id="UP001206128"/>
    </source>
</evidence>
<dbReference type="PANTHER" id="PTHR43861">
    <property type="entry name" value="TRANS-ACONITATE 2-METHYLTRANSFERASE-RELATED"/>
    <property type="match status" value="1"/>
</dbReference>